<dbReference type="InterPro" id="IPR000847">
    <property type="entry name" value="LysR_HTH_N"/>
</dbReference>
<proteinExistence type="inferred from homology"/>
<dbReference type="Gene3D" id="3.40.190.10">
    <property type="entry name" value="Periplasmic binding protein-like II"/>
    <property type="match status" value="2"/>
</dbReference>
<dbReference type="Pfam" id="PF00126">
    <property type="entry name" value="HTH_1"/>
    <property type="match status" value="1"/>
</dbReference>
<protein>
    <submittedName>
        <fullName evidence="6">Transcriptional regulator, LysR family</fullName>
    </submittedName>
</protein>
<evidence type="ECO:0000256" key="2">
    <source>
        <dbReference type="ARBA" id="ARBA00023015"/>
    </source>
</evidence>
<dbReference type="AlphaFoldDB" id="A0A1H2TMS1"/>
<keyword evidence="7" id="KW-1185">Reference proteome</keyword>
<dbReference type="EMBL" id="FNOM01000002">
    <property type="protein sequence ID" value="SDW45005.1"/>
    <property type="molecule type" value="Genomic_DNA"/>
</dbReference>
<evidence type="ECO:0000259" key="5">
    <source>
        <dbReference type="PROSITE" id="PS50931"/>
    </source>
</evidence>
<dbReference type="SUPFAM" id="SSF53850">
    <property type="entry name" value="Periplasmic binding protein-like II"/>
    <property type="match status" value="1"/>
</dbReference>
<dbReference type="Proteomes" id="UP000198539">
    <property type="component" value="Unassembled WGS sequence"/>
</dbReference>
<sequence>MRDRLPPLRAMRVLEAVWKHGSIAAAAENLNVTQSAIGHQLRQIEEWSGVALMIREGRRIHLTDAGESLALVVHRGFSAIRHEVDRLTMRERLPVTLAAMPLVAQSWLLPSLPQFHAAHPQIALHLATIQSDQPMTPEPDVAILFSLSGDLPAEATAIIGGRAVPVCAPDYLVRHPIRQDRDILAGRLLQDEDSRMWSDWAIAAKCAVPAPPEQALLYLAGSNLLTDAALAGQGIALCREALISGPLADGRLIALSDTAIDTGACYYYTISTDGRKKSTVGVVVAWLQTLAA</sequence>
<dbReference type="InterPro" id="IPR058163">
    <property type="entry name" value="LysR-type_TF_proteobact-type"/>
</dbReference>
<dbReference type="InterPro" id="IPR005119">
    <property type="entry name" value="LysR_subst-bd"/>
</dbReference>
<dbReference type="STRING" id="564137.SAMN04488238_102104"/>
<evidence type="ECO:0000256" key="4">
    <source>
        <dbReference type="ARBA" id="ARBA00023163"/>
    </source>
</evidence>
<accession>A0A1H2TMS1</accession>
<dbReference type="OrthoDB" id="9813056at2"/>
<keyword evidence="3" id="KW-0238">DNA-binding</keyword>
<keyword evidence="2" id="KW-0805">Transcription regulation</keyword>
<evidence type="ECO:0000313" key="7">
    <source>
        <dbReference type="Proteomes" id="UP000198539"/>
    </source>
</evidence>
<dbReference type="PANTHER" id="PTHR30537:SF79">
    <property type="entry name" value="TRANSCRIPTIONAL REGULATOR-RELATED"/>
    <property type="match status" value="1"/>
</dbReference>
<organism evidence="6 7">
    <name type="scientific">Roseicitreum antarcticum</name>
    <dbReference type="NCBI Taxonomy" id="564137"/>
    <lineage>
        <taxon>Bacteria</taxon>
        <taxon>Pseudomonadati</taxon>
        <taxon>Pseudomonadota</taxon>
        <taxon>Alphaproteobacteria</taxon>
        <taxon>Rhodobacterales</taxon>
        <taxon>Paracoccaceae</taxon>
        <taxon>Roseicitreum</taxon>
    </lineage>
</organism>
<evidence type="ECO:0000256" key="3">
    <source>
        <dbReference type="ARBA" id="ARBA00023125"/>
    </source>
</evidence>
<name>A0A1H2TMS1_9RHOB</name>
<gene>
    <name evidence="6" type="ORF">SAMN04488238_102104</name>
</gene>
<feature type="domain" description="HTH lysR-type" evidence="5">
    <location>
        <begin position="6"/>
        <end position="63"/>
    </location>
</feature>
<dbReference type="PRINTS" id="PR00039">
    <property type="entry name" value="HTHLYSR"/>
</dbReference>
<dbReference type="Gene3D" id="1.10.10.10">
    <property type="entry name" value="Winged helix-like DNA-binding domain superfamily/Winged helix DNA-binding domain"/>
    <property type="match status" value="1"/>
</dbReference>
<dbReference type="PANTHER" id="PTHR30537">
    <property type="entry name" value="HTH-TYPE TRANSCRIPTIONAL REGULATOR"/>
    <property type="match status" value="1"/>
</dbReference>
<comment type="similarity">
    <text evidence="1">Belongs to the LysR transcriptional regulatory family.</text>
</comment>
<dbReference type="GO" id="GO:0003700">
    <property type="term" value="F:DNA-binding transcription factor activity"/>
    <property type="evidence" value="ECO:0007669"/>
    <property type="project" value="InterPro"/>
</dbReference>
<dbReference type="InterPro" id="IPR036388">
    <property type="entry name" value="WH-like_DNA-bd_sf"/>
</dbReference>
<dbReference type="Pfam" id="PF03466">
    <property type="entry name" value="LysR_substrate"/>
    <property type="match status" value="1"/>
</dbReference>
<dbReference type="GO" id="GO:0043565">
    <property type="term" value="F:sequence-specific DNA binding"/>
    <property type="evidence" value="ECO:0007669"/>
    <property type="project" value="TreeGrafter"/>
</dbReference>
<reference evidence="6 7" key="1">
    <citation type="submission" date="2016-10" db="EMBL/GenBank/DDBJ databases">
        <authorList>
            <person name="de Groot N.N."/>
        </authorList>
    </citation>
    <scope>NUCLEOTIDE SEQUENCE [LARGE SCALE GENOMIC DNA]</scope>
    <source>
        <strain evidence="6 7">CGMCC 1.8894</strain>
    </source>
</reference>
<dbReference type="GO" id="GO:0006351">
    <property type="term" value="P:DNA-templated transcription"/>
    <property type="evidence" value="ECO:0007669"/>
    <property type="project" value="TreeGrafter"/>
</dbReference>
<evidence type="ECO:0000313" key="6">
    <source>
        <dbReference type="EMBL" id="SDW45005.1"/>
    </source>
</evidence>
<dbReference type="InterPro" id="IPR036390">
    <property type="entry name" value="WH_DNA-bd_sf"/>
</dbReference>
<dbReference type="PROSITE" id="PS50931">
    <property type="entry name" value="HTH_LYSR"/>
    <property type="match status" value="1"/>
</dbReference>
<keyword evidence="4" id="KW-0804">Transcription</keyword>
<evidence type="ECO:0000256" key="1">
    <source>
        <dbReference type="ARBA" id="ARBA00009437"/>
    </source>
</evidence>
<dbReference type="RefSeq" id="WP_092885596.1">
    <property type="nucleotide sequence ID" value="NZ_CP061498.1"/>
</dbReference>
<dbReference type="SUPFAM" id="SSF46785">
    <property type="entry name" value="Winged helix' DNA-binding domain"/>
    <property type="match status" value="1"/>
</dbReference>